<keyword evidence="1" id="KW-0812">Transmembrane</keyword>
<evidence type="ECO:0000313" key="3">
    <source>
        <dbReference type="Proteomes" id="UP000077852"/>
    </source>
</evidence>
<name>A0AA91IDQ2_VARPD</name>
<accession>A0AA91IDQ2</accession>
<dbReference type="EMBL" id="LVHG01000002">
    <property type="protein sequence ID" value="OAK66915.1"/>
    <property type="molecule type" value="Genomic_DNA"/>
</dbReference>
<gene>
    <name evidence="2" type="ORF">A3K87_05055</name>
</gene>
<feature type="transmembrane region" description="Helical" evidence="1">
    <location>
        <begin position="72"/>
        <end position="93"/>
    </location>
</feature>
<evidence type="ECO:0000313" key="2">
    <source>
        <dbReference type="EMBL" id="OAK66915.1"/>
    </source>
</evidence>
<feature type="transmembrane region" description="Helical" evidence="1">
    <location>
        <begin position="45"/>
        <end position="66"/>
    </location>
</feature>
<organism evidence="2 3">
    <name type="scientific">Variovorax paradoxus</name>
    <dbReference type="NCBI Taxonomy" id="34073"/>
    <lineage>
        <taxon>Bacteria</taxon>
        <taxon>Pseudomonadati</taxon>
        <taxon>Pseudomonadota</taxon>
        <taxon>Betaproteobacteria</taxon>
        <taxon>Burkholderiales</taxon>
        <taxon>Comamonadaceae</taxon>
        <taxon>Variovorax</taxon>
    </lineage>
</organism>
<proteinExistence type="predicted"/>
<dbReference type="RefSeq" id="WP_081265759.1">
    <property type="nucleotide sequence ID" value="NZ_LVHG01000002.1"/>
</dbReference>
<evidence type="ECO:0000256" key="1">
    <source>
        <dbReference type="SAM" id="Phobius"/>
    </source>
</evidence>
<keyword evidence="1" id="KW-0472">Membrane</keyword>
<keyword evidence="1" id="KW-1133">Transmembrane helix</keyword>
<dbReference type="Proteomes" id="UP000077852">
    <property type="component" value="Unassembled WGS sequence"/>
</dbReference>
<comment type="caution">
    <text evidence="2">The sequence shown here is derived from an EMBL/GenBank/DDBJ whole genome shotgun (WGS) entry which is preliminary data.</text>
</comment>
<protein>
    <submittedName>
        <fullName evidence="2">Uncharacterized protein</fullName>
    </submittedName>
</protein>
<dbReference type="AlphaFoldDB" id="A0AA91IDQ2"/>
<sequence>MAQIEKLQQIAPDRVSWVFDETAKEGNFRRSETTRINTFVFFERLLGIAAGLIIGFGALYASYHLAMAGHDAVAGIIGGTTVVGLVSAFVIGVRRRTNSNSNK</sequence>
<reference evidence="2 3" key="1">
    <citation type="submission" date="2016-03" db="EMBL/GenBank/DDBJ databases">
        <title>Genome sequence of Variovorax paradoxus KB5.</title>
        <authorList>
            <person name="Jeong H."/>
            <person name="Hong C.E."/>
            <person name="Jo S.H."/>
            <person name="Park J.M."/>
        </authorList>
    </citation>
    <scope>NUCLEOTIDE SEQUENCE [LARGE SCALE GENOMIC DNA]</scope>
    <source>
        <strain evidence="2 3">KB5</strain>
    </source>
</reference>